<keyword evidence="4" id="KW-0808">Transferase</keyword>
<dbReference type="InterPro" id="IPR046341">
    <property type="entry name" value="SET_dom_sf"/>
</dbReference>
<feature type="domain" description="SET" evidence="8">
    <location>
        <begin position="104"/>
        <end position="230"/>
    </location>
</feature>
<dbReference type="PROSITE" id="PS50280">
    <property type="entry name" value="SET"/>
    <property type="match status" value="1"/>
</dbReference>
<dbReference type="GO" id="GO:0032259">
    <property type="term" value="P:methylation"/>
    <property type="evidence" value="ECO:0007669"/>
    <property type="project" value="UniProtKB-KW"/>
</dbReference>
<dbReference type="GO" id="GO:0005634">
    <property type="term" value="C:nucleus"/>
    <property type="evidence" value="ECO:0007669"/>
    <property type="project" value="InterPro"/>
</dbReference>
<evidence type="ECO:0000256" key="4">
    <source>
        <dbReference type="ARBA" id="ARBA00022679"/>
    </source>
</evidence>
<keyword evidence="3" id="KW-0489">Methyltransferase</keyword>
<keyword evidence="12" id="KW-1185">Reference proteome</keyword>
<dbReference type="InterPro" id="IPR007728">
    <property type="entry name" value="Pre-SET_dom"/>
</dbReference>
<reference evidence="11" key="1">
    <citation type="journal article" date="2023" name="Insect Mol. Biol.">
        <title>Genome sequencing provides insights into the evolution of gene families encoding plant cell wall-degrading enzymes in longhorned beetles.</title>
        <authorList>
            <person name="Shin N.R."/>
            <person name="Okamura Y."/>
            <person name="Kirsch R."/>
            <person name="Pauchet Y."/>
        </authorList>
    </citation>
    <scope>NUCLEOTIDE SEQUENCE</scope>
    <source>
        <strain evidence="11">RBIC_L_NR</strain>
    </source>
</reference>
<evidence type="ECO:0000256" key="3">
    <source>
        <dbReference type="ARBA" id="ARBA00022603"/>
    </source>
</evidence>
<accession>A0AAV8XA19</accession>
<dbReference type="InterPro" id="IPR050973">
    <property type="entry name" value="H3K9_Histone-Lys_N-MTase"/>
</dbReference>
<dbReference type="GO" id="GO:0008170">
    <property type="term" value="F:N-methyltransferase activity"/>
    <property type="evidence" value="ECO:0007669"/>
    <property type="project" value="UniProtKB-ARBA"/>
</dbReference>
<dbReference type="Proteomes" id="UP001162156">
    <property type="component" value="Unassembled WGS sequence"/>
</dbReference>
<organism evidence="11 12">
    <name type="scientific">Rhamnusium bicolor</name>
    <dbReference type="NCBI Taxonomy" id="1586634"/>
    <lineage>
        <taxon>Eukaryota</taxon>
        <taxon>Metazoa</taxon>
        <taxon>Ecdysozoa</taxon>
        <taxon>Arthropoda</taxon>
        <taxon>Hexapoda</taxon>
        <taxon>Insecta</taxon>
        <taxon>Pterygota</taxon>
        <taxon>Neoptera</taxon>
        <taxon>Endopterygota</taxon>
        <taxon>Coleoptera</taxon>
        <taxon>Polyphaga</taxon>
        <taxon>Cucujiformia</taxon>
        <taxon>Chrysomeloidea</taxon>
        <taxon>Cerambycidae</taxon>
        <taxon>Lepturinae</taxon>
        <taxon>Rhagiini</taxon>
        <taxon>Rhamnusium</taxon>
    </lineage>
</organism>
<dbReference type="InterPro" id="IPR001214">
    <property type="entry name" value="SET_dom"/>
</dbReference>
<dbReference type="PROSITE" id="PS50868">
    <property type="entry name" value="POST_SET"/>
    <property type="match status" value="1"/>
</dbReference>
<evidence type="ECO:0000256" key="6">
    <source>
        <dbReference type="ARBA" id="ARBA00022723"/>
    </source>
</evidence>
<sequence length="265" mass="30681">MEFTDEYTHDIPGVIYFSRNMPTKEVEHLYQHDLQGCNCKSECKNNACSCLQRSGTFYKYNNIFELNSYRIEDFVKGPTYECNENCKCNSRLCGNKLVQFGPRKSLMVKPCENEMKGLGLFTLKTINRGSFICEYAGEVITETEAFKRFQYNNEHGKINYIFCINEYFGETSVQTFIDPTYYGNIGRYINHSCEPNCKLFVIRINDTMPILGIFADQDINKNSEITYDYGDGQLDFKNLGGCIRKSCHCNSKKCRKYLPFNVSLS</sequence>
<keyword evidence="5" id="KW-0949">S-adenosyl-L-methionine</keyword>
<dbReference type="GO" id="GO:0008270">
    <property type="term" value="F:zinc ion binding"/>
    <property type="evidence" value="ECO:0007669"/>
    <property type="project" value="InterPro"/>
</dbReference>
<dbReference type="GO" id="GO:0042054">
    <property type="term" value="F:histone methyltransferase activity"/>
    <property type="evidence" value="ECO:0007669"/>
    <property type="project" value="InterPro"/>
</dbReference>
<dbReference type="InterPro" id="IPR003616">
    <property type="entry name" value="Post-SET_dom"/>
</dbReference>
<evidence type="ECO:0000256" key="7">
    <source>
        <dbReference type="ARBA" id="ARBA00022833"/>
    </source>
</evidence>
<dbReference type="PANTHER" id="PTHR46223">
    <property type="entry name" value="HISTONE-LYSINE N-METHYLTRANSFERASE SUV39H"/>
    <property type="match status" value="1"/>
</dbReference>
<evidence type="ECO:0000259" key="9">
    <source>
        <dbReference type="PROSITE" id="PS50867"/>
    </source>
</evidence>
<dbReference type="AlphaFoldDB" id="A0AAV8XA19"/>
<feature type="domain" description="Pre-SET" evidence="9">
    <location>
        <begin position="35"/>
        <end position="101"/>
    </location>
</feature>
<dbReference type="Gene3D" id="2.170.270.10">
    <property type="entry name" value="SET domain"/>
    <property type="match status" value="1"/>
</dbReference>
<protein>
    <submittedName>
        <fullName evidence="11">Uncharacterized protein</fullName>
    </submittedName>
</protein>
<evidence type="ECO:0000259" key="10">
    <source>
        <dbReference type="PROSITE" id="PS50868"/>
    </source>
</evidence>
<evidence type="ECO:0000256" key="1">
    <source>
        <dbReference type="ARBA" id="ARBA00004286"/>
    </source>
</evidence>
<dbReference type="Pfam" id="PF00856">
    <property type="entry name" value="SET"/>
    <property type="match status" value="1"/>
</dbReference>
<gene>
    <name evidence="11" type="ORF">NQ314_012639</name>
</gene>
<evidence type="ECO:0000256" key="5">
    <source>
        <dbReference type="ARBA" id="ARBA00022691"/>
    </source>
</evidence>
<dbReference type="Pfam" id="PF05033">
    <property type="entry name" value="Pre-SET"/>
    <property type="match status" value="1"/>
</dbReference>
<dbReference type="GO" id="GO:0005694">
    <property type="term" value="C:chromosome"/>
    <property type="evidence" value="ECO:0007669"/>
    <property type="project" value="UniProtKB-SubCell"/>
</dbReference>
<evidence type="ECO:0000256" key="2">
    <source>
        <dbReference type="ARBA" id="ARBA00022454"/>
    </source>
</evidence>
<keyword evidence="6" id="KW-0479">Metal-binding</keyword>
<keyword evidence="2" id="KW-0158">Chromosome</keyword>
<feature type="domain" description="Post-SET" evidence="10">
    <location>
        <begin position="243"/>
        <end position="259"/>
    </location>
</feature>
<dbReference type="GO" id="GO:0008757">
    <property type="term" value="F:S-adenosylmethionine-dependent methyltransferase activity"/>
    <property type="evidence" value="ECO:0007669"/>
    <property type="project" value="UniProtKB-ARBA"/>
</dbReference>
<dbReference type="SUPFAM" id="SSF82199">
    <property type="entry name" value="SET domain"/>
    <property type="match status" value="1"/>
</dbReference>
<dbReference type="PANTHER" id="PTHR46223:SF3">
    <property type="entry name" value="HISTONE-LYSINE N-METHYLTRANSFERASE SET-23"/>
    <property type="match status" value="1"/>
</dbReference>
<evidence type="ECO:0000259" key="8">
    <source>
        <dbReference type="PROSITE" id="PS50280"/>
    </source>
</evidence>
<dbReference type="PROSITE" id="PS50867">
    <property type="entry name" value="PRE_SET"/>
    <property type="match status" value="1"/>
</dbReference>
<dbReference type="EMBL" id="JANEYF010003516">
    <property type="protein sequence ID" value="KAJ8935789.1"/>
    <property type="molecule type" value="Genomic_DNA"/>
</dbReference>
<comment type="caution">
    <text evidence="11">The sequence shown here is derived from an EMBL/GenBank/DDBJ whole genome shotgun (WGS) entry which is preliminary data.</text>
</comment>
<dbReference type="SMART" id="SM00317">
    <property type="entry name" value="SET"/>
    <property type="match status" value="1"/>
</dbReference>
<comment type="subcellular location">
    <subcellularLocation>
        <location evidence="1">Chromosome</location>
    </subcellularLocation>
</comment>
<name>A0AAV8XA19_9CUCU</name>
<proteinExistence type="predicted"/>
<evidence type="ECO:0000313" key="12">
    <source>
        <dbReference type="Proteomes" id="UP001162156"/>
    </source>
</evidence>
<keyword evidence="7" id="KW-0862">Zinc</keyword>
<evidence type="ECO:0000313" key="11">
    <source>
        <dbReference type="EMBL" id="KAJ8935789.1"/>
    </source>
</evidence>